<evidence type="ECO:0000256" key="7">
    <source>
        <dbReference type="ARBA" id="ARBA00022837"/>
    </source>
</evidence>
<evidence type="ECO:0000256" key="8">
    <source>
        <dbReference type="ARBA" id="ARBA00023295"/>
    </source>
</evidence>
<dbReference type="Pfam" id="PF00754">
    <property type="entry name" value="F5_F8_type_C"/>
    <property type="match status" value="1"/>
</dbReference>
<dbReference type="SUPFAM" id="SSF49785">
    <property type="entry name" value="Galactose-binding domain-like"/>
    <property type="match status" value="2"/>
</dbReference>
<dbReference type="Pfam" id="PF02837">
    <property type="entry name" value="Glyco_hydro_2_N"/>
    <property type="match status" value="1"/>
</dbReference>
<comment type="catalytic activity">
    <reaction evidence="1">
        <text>Hydrolysis of terminal non-reducing beta-D-galactose residues in beta-D-galactosides.</text>
        <dbReference type="EC" id="3.2.1.23"/>
    </reaction>
</comment>
<dbReference type="SMART" id="SM01038">
    <property type="entry name" value="Bgal_small_N"/>
    <property type="match status" value="1"/>
</dbReference>
<dbReference type="Pfam" id="PF00703">
    <property type="entry name" value="Glyco_hydro_2"/>
    <property type="match status" value="1"/>
</dbReference>
<dbReference type="PANTHER" id="PTHR46323">
    <property type="entry name" value="BETA-GALACTOSIDASE"/>
    <property type="match status" value="1"/>
</dbReference>
<evidence type="ECO:0000256" key="5">
    <source>
        <dbReference type="ARBA" id="ARBA00012756"/>
    </source>
</evidence>
<evidence type="ECO:0000313" key="11">
    <source>
        <dbReference type="EMBL" id="MFK8293503.1"/>
    </source>
</evidence>
<dbReference type="InterPro" id="IPR014718">
    <property type="entry name" value="GH-type_carb-bd"/>
</dbReference>
<keyword evidence="7" id="KW-0106">Calcium</keyword>
<dbReference type="SUPFAM" id="SSF51445">
    <property type="entry name" value="(Trans)glycosidases"/>
    <property type="match status" value="1"/>
</dbReference>
<dbReference type="InterPro" id="IPR006103">
    <property type="entry name" value="Glyco_hydro_2_cat"/>
</dbReference>
<dbReference type="SUPFAM" id="SSF49303">
    <property type="entry name" value="beta-Galactosidase/glucuronidase domain"/>
    <property type="match status" value="2"/>
</dbReference>
<organism evidence="11 12">
    <name type="scientific">Capnocytophaga stomatis</name>
    <dbReference type="NCBI Taxonomy" id="1848904"/>
    <lineage>
        <taxon>Bacteria</taxon>
        <taxon>Pseudomonadati</taxon>
        <taxon>Bacteroidota</taxon>
        <taxon>Flavobacteriia</taxon>
        <taxon>Flavobacteriales</taxon>
        <taxon>Flavobacteriaceae</taxon>
        <taxon>Capnocytophaga</taxon>
    </lineage>
</organism>
<evidence type="ECO:0000256" key="2">
    <source>
        <dbReference type="ARBA" id="ARBA00001913"/>
    </source>
</evidence>
<comment type="caution">
    <text evidence="11">The sequence shown here is derived from an EMBL/GenBank/DDBJ whole genome shotgun (WGS) entry which is preliminary data.</text>
</comment>
<dbReference type="EMBL" id="JBJGWJ010000003">
    <property type="protein sequence ID" value="MFK8293503.1"/>
    <property type="molecule type" value="Genomic_DNA"/>
</dbReference>
<dbReference type="PANTHER" id="PTHR46323:SF2">
    <property type="entry name" value="BETA-GALACTOSIDASE"/>
    <property type="match status" value="1"/>
</dbReference>
<evidence type="ECO:0000313" key="12">
    <source>
        <dbReference type="Proteomes" id="UP001622370"/>
    </source>
</evidence>
<evidence type="ECO:0000256" key="9">
    <source>
        <dbReference type="ARBA" id="ARBA00032230"/>
    </source>
</evidence>
<dbReference type="InterPro" id="IPR036156">
    <property type="entry name" value="Beta-gal/glucu_dom_sf"/>
</dbReference>
<dbReference type="InterPro" id="IPR017853">
    <property type="entry name" value="GH"/>
</dbReference>
<protein>
    <recommendedName>
        <fullName evidence="5">beta-galactosidase</fullName>
        <ecNumber evidence="5">3.2.1.23</ecNumber>
    </recommendedName>
    <alternativeName>
        <fullName evidence="9">Lactase</fullName>
    </alternativeName>
</protein>
<name>A0ABW8QAV5_9FLAO</name>
<dbReference type="Proteomes" id="UP001622370">
    <property type="component" value="Unassembled WGS sequence"/>
</dbReference>
<dbReference type="InterPro" id="IPR006101">
    <property type="entry name" value="Glyco_hydro_2"/>
</dbReference>
<dbReference type="Pfam" id="PF02929">
    <property type="entry name" value="Bgal_small_N"/>
    <property type="match status" value="1"/>
</dbReference>
<keyword evidence="8" id="KW-0326">Glycosidase</keyword>
<dbReference type="SUPFAM" id="SSF74650">
    <property type="entry name" value="Galactose mutarotase-like"/>
    <property type="match status" value="1"/>
</dbReference>
<dbReference type="Gene3D" id="2.60.120.260">
    <property type="entry name" value="Galactose-binding domain-like"/>
    <property type="match status" value="2"/>
</dbReference>
<keyword evidence="6 11" id="KW-0378">Hydrolase</keyword>
<dbReference type="InterPro" id="IPR050347">
    <property type="entry name" value="Bact_Beta-galactosidase"/>
</dbReference>
<dbReference type="Pfam" id="PF16353">
    <property type="entry name" value="LacZ_4"/>
    <property type="match status" value="1"/>
</dbReference>
<keyword evidence="12" id="KW-1185">Reference proteome</keyword>
<dbReference type="Pfam" id="PF02836">
    <property type="entry name" value="Glyco_hydro_2_C"/>
    <property type="match status" value="1"/>
</dbReference>
<dbReference type="InterPro" id="IPR000421">
    <property type="entry name" value="FA58C"/>
</dbReference>
<dbReference type="PRINTS" id="PR00132">
    <property type="entry name" value="GLHYDRLASE2"/>
</dbReference>
<proteinExistence type="inferred from homology"/>
<dbReference type="InterPro" id="IPR006102">
    <property type="entry name" value="Ig-like_GH2"/>
</dbReference>
<dbReference type="InterPro" id="IPR032312">
    <property type="entry name" value="LacZ_4"/>
</dbReference>
<comment type="similarity">
    <text evidence="3">Belongs to the glycosyl hydrolase 2 family.</text>
</comment>
<dbReference type="EC" id="3.2.1.23" evidence="5"/>
<dbReference type="RefSeq" id="WP_405254220.1">
    <property type="nucleotide sequence ID" value="NZ_JBJGWE010000003.1"/>
</dbReference>
<comment type="subunit">
    <text evidence="4">Monomer.</text>
</comment>
<evidence type="ECO:0000256" key="4">
    <source>
        <dbReference type="ARBA" id="ARBA00011245"/>
    </source>
</evidence>
<gene>
    <name evidence="11" type="ORF">ACI76L_06880</name>
</gene>
<dbReference type="Gene3D" id="2.70.98.10">
    <property type="match status" value="1"/>
</dbReference>
<evidence type="ECO:0000256" key="3">
    <source>
        <dbReference type="ARBA" id="ARBA00007401"/>
    </source>
</evidence>
<dbReference type="InterPro" id="IPR011013">
    <property type="entry name" value="Gal_mutarotase_sf_dom"/>
</dbReference>
<reference evidence="11 12" key="1">
    <citation type="journal article" date="2016" name="Sci. Rep.">
        <title>Whole genome sequencing identifies a novel species of the genus Capnocytophaga isolated from dog and cat bite wounds in humans.</title>
        <authorList>
            <person name="Zangenah S."/>
            <person name="Abbasi N."/>
            <person name="Andersson A.F."/>
            <person name="Bergman P."/>
        </authorList>
    </citation>
    <scope>NUCLEOTIDE SEQUENCE [LARGE SCALE GENOMIC DNA]</scope>
    <source>
        <strain evidence="11 12">W5</strain>
    </source>
</reference>
<feature type="domain" description="F5/8 type C" evidence="10">
    <location>
        <begin position="1188"/>
        <end position="1335"/>
    </location>
</feature>
<dbReference type="GO" id="GO:0016787">
    <property type="term" value="F:hydrolase activity"/>
    <property type="evidence" value="ECO:0007669"/>
    <property type="project" value="UniProtKB-KW"/>
</dbReference>
<sequence length="1335" mass="152199">MIQHINKGSLIIGLAVSNFIFAQQQPLPGYAYGDVQAPTGKEWESVEELSLNKEQPKAYFFSFADKESARKVLPENSKYWLSLNGNWNFHWVKTPNERPKDFYKPSYDVASWDEIPVPSNWNIYGVQKDGTLKYGVPIYVNQPVIFYHERKVDDWRKGVMRTPPTNWTTYEYRNEVGSYRRDFTIPQDWKNREVFINFDGVDSFFYLWINGKYVGFSKNSRNLAAFNITKYLQKGKNTVAVEVYRNSDGSFLEAQDMFRLAGIFRTVALTSVPKVQIRDLQVIPDLDNNYQNGELTISAEIRNLDKKQAQGYKIEYSLYETKLYSDENKEVGKPIFSTSFDVSSQNSSVVKTKFPLENPKKWSSEFPYRYVLVAQLKDKKNNVIETVSAYTGFRKVEIKDTKAEDDEFGKAGRYFYVNGKTVKFKGVNRHETNPEVGHAITRKQMEEEVKLMQRANINHVRNSHYPDDPYWYYLCDKYGIYLEDEANIESHQYYYGKESLSHPKEWEKAHVARVLEMAHATVNSPSIVIWSLGNEAGPGENFVTAYNALKKFDASRPVQYERNNDIVDMGSNQYPSIAWMKGAAAGTHKIKYPFHISEYAHSMGNAVGNLIDYWEAIESSNFICGGAIWDWIDQAMYNYTKEGKRYFAYGGDFGDFPNDGQFVMNGIIFADMTPKPQYYEVKKVYQYVGLKNLGEEIEIFNKNYFKDLSDYEVEWFLFEDGKSIEKGSLAVGNIPARNRKTVKVPYNQSLLKPTSEYFLKIQFKLKEDKPWASKGYVQAEEQFLLKSPSQKPSVLEIAKGGKIQLSDEGNLKVLKNNDFTAKFDTKTGTIFSLQYGNEVIIENGNGPKINALRAFVNNDNWFYQKWFEKGLHNLKGEVISYQMIHNKNGSVSVYFTVVSQAPNAAKIHGGTSSGKNKIEELTDQKFGENHFKFVTNQIYTIYPDGSVELQSTITSNDESLVLPRLGYTMTIPQKYENLTYYGRGKQDNYNDRKTGAFIEQFSGKVKDEFVHFPKPQDMGNHEEVRWVALTDNQGNGAVFVPSQPMSVSALQYTPTDLILAPHPHELPEAKDTYLNLDIAVTGLGGNSCGQGGPLPHDRVMAKSHHTGFIIRPAKGDLSQVANVRPSGEVPLSISQNNIGNVMITSANPFAKIVYTIDKQKKPSKYSLPIPLRSGGTITAWYEDNPNSKVTMTFGRIENVPMRVISASSQESGEGDAQNMIDGDVNTIWHTMYSVTVAKHPHWVDFDMGEMRNIKGFTYQPRTSGWNGMVKDYSISVSTDGKNWTEIKKGAFPRSTDLQRILLDKTQKARYVRFTALSEQFGQDFASGAEFSVLEE</sequence>
<dbReference type="InterPro" id="IPR006104">
    <property type="entry name" value="Glyco_hydro_2_N"/>
</dbReference>
<evidence type="ECO:0000256" key="6">
    <source>
        <dbReference type="ARBA" id="ARBA00022801"/>
    </source>
</evidence>
<dbReference type="PROSITE" id="PS50022">
    <property type="entry name" value="FA58C_3"/>
    <property type="match status" value="1"/>
</dbReference>
<evidence type="ECO:0000256" key="1">
    <source>
        <dbReference type="ARBA" id="ARBA00001412"/>
    </source>
</evidence>
<dbReference type="InterPro" id="IPR013783">
    <property type="entry name" value="Ig-like_fold"/>
</dbReference>
<dbReference type="InterPro" id="IPR008979">
    <property type="entry name" value="Galactose-bd-like_sf"/>
</dbReference>
<comment type="cofactor">
    <cofactor evidence="2">
        <name>Ca(2+)</name>
        <dbReference type="ChEBI" id="CHEBI:29108"/>
    </cofactor>
</comment>
<accession>A0ABW8QAV5</accession>
<dbReference type="Gene3D" id="2.60.40.10">
    <property type="entry name" value="Immunoglobulins"/>
    <property type="match status" value="2"/>
</dbReference>
<dbReference type="Gene3D" id="3.20.20.80">
    <property type="entry name" value="Glycosidases"/>
    <property type="match status" value="1"/>
</dbReference>
<dbReference type="InterPro" id="IPR004199">
    <property type="entry name" value="B-gal_small/dom_5"/>
</dbReference>
<dbReference type="SMART" id="SM00231">
    <property type="entry name" value="FA58C"/>
    <property type="match status" value="1"/>
</dbReference>
<evidence type="ECO:0000259" key="10">
    <source>
        <dbReference type="PROSITE" id="PS50022"/>
    </source>
</evidence>